<accession>A0ABP6P2J4</accession>
<feature type="compositionally biased region" description="Low complexity" evidence="1">
    <location>
        <begin position="191"/>
        <end position="202"/>
    </location>
</feature>
<feature type="signal peptide" evidence="2">
    <location>
        <begin position="1"/>
        <end position="24"/>
    </location>
</feature>
<keyword evidence="2" id="KW-0732">Signal</keyword>
<feature type="chain" id="PRO_5047121962" description="Knr4/Smi1-like domain-containing protein" evidence="2">
    <location>
        <begin position="25"/>
        <end position="424"/>
    </location>
</feature>
<dbReference type="RefSeq" id="WP_344866352.1">
    <property type="nucleotide sequence ID" value="NZ_BAAAUT010000089.1"/>
</dbReference>
<organism evidence="4 5">
    <name type="scientific">Planomonospora alba</name>
    <dbReference type="NCBI Taxonomy" id="161354"/>
    <lineage>
        <taxon>Bacteria</taxon>
        <taxon>Bacillati</taxon>
        <taxon>Actinomycetota</taxon>
        <taxon>Actinomycetes</taxon>
        <taxon>Streptosporangiales</taxon>
        <taxon>Streptosporangiaceae</taxon>
        <taxon>Planomonospora</taxon>
    </lineage>
</organism>
<dbReference type="Proteomes" id="UP001500320">
    <property type="component" value="Unassembled WGS sequence"/>
</dbReference>
<evidence type="ECO:0000256" key="2">
    <source>
        <dbReference type="SAM" id="SignalP"/>
    </source>
</evidence>
<feature type="domain" description="Knr4/Smi1-like" evidence="3">
    <location>
        <begin position="273"/>
        <end position="400"/>
    </location>
</feature>
<dbReference type="InterPro" id="IPR018958">
    <property type="entry name" value="Knr4/Smi1-like_dom"/>
</dbReference>
<dbReference type="Pfam" id="PF09346">
    <property type="entry name" value="SMI1_KNR4"/>
    <property type="match status" value="1"/>
</dbReference>
<gene>
    <name evidence="4" type="ORF">GCM10010466_65010</name>
</gene>
<proteinExistence type="predicted"/>
<comment type="caution">
    <text evidence="4">The sequence shown here is derived from an EMBL/GenBank/DDBJ whole genome shotgun (WGS) entry which is preliminary data.</text>
</comment>
<keyword evidence="5" id="KW-1185">Reference proteome</keyword>
<dbReference type="SMART" id="SM00860">
    <property type="entry name" value="SMI1_KNR4"/>
    <property type="match status" value="1"/>
</dbReference>
<feature type="region of interest" description="Disordered" evidence="1">
    <location>
        <begin position="188"/>
        <end position="232"/>
    </location>
</feature>
<dbReference type="EMBL" id="BAAAUT010000089">
    <property type="protein sequence ID" value="GAA3165148.1"/>
    <property type="molecule type" value="Genomic_DNA"/>
</dbReference>
<sequence length="424" mass="44956">MRRLITLRWVRLALAAGAAAAAVAAAVAAVRLRSRPAPPGARRAPGTGTAGGGAARRESSAAGTVPEEDREGKTAEPWPPVPVLGTPTAADLARYARRPYEPRPLPPRRPPLDGTARRRPARWGSAAAALCLLAVAATALESAVFSEEAPEGPAYVEEHYFSDDQLPLVLADRDCTTPVRLEDGRLHARCTAATPGPDRAAPGGDGAAGPPGEPGSLTAVRSGPDRDCGPRTAAPVVRRIDPEVTRAVNRQWARIERWLRANAPATHRSLARPARARTIAVAEAQMGLRFPDDLRASLLRHDGFPHFLRYAGVGVRGIRDTWRSLCASDGVDTADPRTDRWDGRMIPVGADGLGNHLVVDSVRRDVGETGHGGAVSFTPGGVRIRSYHALLRTVADALEGGGSVGRWRPVARDGALGWEIEGEE</sequence>
<feature type="region of interest" description="Disordered" evidence="1">
    <location>
        <begin position="36"/>
        <end position="84"/>
    </location>
</feature>
<reference evidence="5" key="1">
    <citation type="journal article" date="2019" name="Int. J. Syst. Evol. Microbiol.">
        <title>The Global Catalogue of Microorganisms (GCM) 10K type strain sequencing project: providing services to taxonomists for standard genome sequencing and annotation.</title>
        <authorList>
            <consortium name="The Broad Institute Genomics Platform"/>
            <consortium name="The Broad Institute Genome Sequencing Center for Infectious Disease"/>
            <person name="Wu L."/>
            <person name="Ma J."/>
        </authorList>
    </citation>
    <scope>NUCLEOTIDE SEQUENCE [LARGE SCALE GENOMIC DNA]</scope>
    <source>
        <strain evidence="5">JCM 9373</strain>
    </source>
</reference>
<feature type="region of interest" description="Disordered" evidence="1">
    <location>
        <begin position="98"/>
        <end position="119"/>
    </location>
</feature>
<evidence type="ECO:0000256" key="1">
    <source>
        <dbReference type="SAM" id="MobiDB-lite"/>
    </source>
</evidence>
<evidence type="ECO:0000313" key="5">
    <source>
        <dbReference type="Proteomes" id="UP001500320"/>
    </source>
</evidence>
<dbReference type="SUPFAM" id="SSF160631">
    <property type="entry name" value="SMI1/KNR4-like"/>
    <property type="match status" value="1"/>
</dbReference>
<name>A0ABP6P2J4_9ACTN</name>
<protein>
    <recommendedName>
        <fullName evidence="3">Knr4/Smi1-like domain-containing protein</fullName>
    </recommendedName>
</protein>
<dbReference type="InterPro" id="IPR037883">
    <property type="entry name" value="Knr4/Smi1-like_sf"/>
</dbReference>
<evidence type="ECO:0000259" key="3">
    <source>
        <dbReference type="SMART" id="SM00860"/>
    </source>
</evidence>
<evidence type="ECO:0000313" key="4">
    <source>
        <dbReference type="EMBL" id="GAA3165148.1"/>
    </source>
</evidence>